<dbReference type="SUPFAM" id="SSF50978">
    <property type="entry name" value="WD40 repeat-like"/>
    <property type="match status" value="1"/>
</dbReference>
<feature type="compositionally biased region" description="Basic and acidic residues" evidence="7">
    <location>
        <begin position="804"/>
        <end position="815"/>
    </location>
</feature>
<gene>
    <name evidence="8" type="ORF">HRG_09685</name>
</gene>
<evidence type="ECO:0000313" key="8">
    <source>
        <dbReference type="EMBL" id="KAH0959224.1"/>
    </source>
</evidence>
<keyword evidence="5" id="KW-0862">Zinc</keyword>
<evidence type="ECO:0000256" key="2">
    <source>
        <dbReference type="ARBA" id="ARBA00022723"/>
    </source>
</evidence>
<protein>
    <submittedName>
        <fullName evidence="8">WD repeat-containing protein</fullName>
    </submittedName>
</protein>
<feature type="region of interest" description="Disordered" evidence="7">
    <location>
        <begin position="917"/>
        <end position="1001"/>
    </location>
</feature>
<dbReference type="GO" id="GO:0005829">
    <property type="term" value="C:cytosol"/>
    <property type="evidence" value="ECO:0007669"/>
    <property type="project" value="TreeGrafter"/>
</dbReference>
<comment type="caution">
    <text evidence="8">The sequence shown here is derived from an EMBL/GenBank/DDBJ whole genome shotgun (WGS) entry which is preliminary data.</text>
</comment>
<dbReference type="InterPro" id="IPR001680">
    <property type="entry name" value="WD40_rpt"/>
</dbReference>
<evidence type="ECO:0000313" key="9">
    <source>
        <dbReference type="Proteomes" id="UP000824596"/>
    </source>
</evidence>
<feature type="region of interest" description="Disordered" evidence="7">
    <location>
        <begin position="731"/>
        <end position="775"/>
    </location>
</feature>
<feature type="compositionally biased region" description="Polar residues" evidence="7">
    <location>
        <begin position="816"/>
        <end position="827"/>
    </location>
</feature>
<evidence type="ECO:0000256" key="4">
    <source>
        <dbReference type="ARBA" id="ARBA00022771"/>
    </source>
</evidence>
<evidence type="ECO:0000256" key="5">
    <source>
        <dbReference type="ARBA" id="ARBA00022833"/>
    </source>
</evidence>
<feature type="region of interest" description="Disordered" evidence="7">
    <location>
        <begin position="636"/>
        <end position="674"/>
    </location>
</feature>
<feature type="compositionally biased region" description="Low complexity" evidence="7">
    <location>
        <begin position="1345"/>
        <end position="1356"/>
    </location>
</feature>
<dbReference type="PROSITE" id="PS00678">
    <property type="entry name" value="WD_REPEATS_1"/>
    <property type="match status" value="1"/>
</dbReference>
<proteinExistence type="predicted"/>
<feature type="compositionally biased region" description="Pro residues" evidence="7">
    <location>
        <begin position="1290"/>
        <end position="1310"/>
    </location>
</feature>
<dbReference type="OrthoDB" id="60955at2759"/>
<sequence>MYNRDSKIMRKLLGKTAADASTGDLAAVAAAASTTPVPGASAGPGSAYRPSKSQNAVYPAGVPISCFDVAPDRRAAVLAGPHILKTVVLDAKGSAARFGLGDGIDVRAAIASRQSAGLRASVVADQLNIRDVKWHGHSTIFTACASGNIFAYDLARLGAGAAEPLECVQMHEDSRQVNSLDVNPHLKSWLLSGSQDGTARVFDTSTPLQSRAGLLTFRQRFAPLRCIDAVRQVAWSPGAGHEMACCTEAGVVLKWDVRHPARPLLRINAHEKACSAIAWHPDGIHLMSAGWDTKLHTWDLGKTADKRQKPKWTISTPAPVSAIAWRPGLWSATTQTRRVAQVAVAYDETTNRRYGTSAVHVWDLARPTMPYKEIERFDSSPTALLWQDQDLLWTVGQDGLFNQCDVAFAPKALDRQSTSAMAFSPRGEALVFLDERPQSHRPRPSVTHEPQVSHRHTYGSSPGAPMLSVSRSDSEEEVMSTFLGPRRRVVGNRRPGGRSGAPLSTTPPSGPAFPDDPKQTLNLEQSVAVTGVFKPQQAMASGRIPAAKSVHVYQYLSSTYLETLERELPYVQGGDSLAERVDDIMEQFARAAENANQYRLAQTWRILAYSMALLLNRRAQYHLELRVGQFQKMHSDDAKGSARLKAPEAGGNSHSNGEDTPRRPSVQRGSVDGRMPSRSLLAEEIESTSNVPTPVARPADAGLPDTSGGNDDGAYQYGRRLTPIVEPESLHLGPAAHGSYQEEGISPRHRLDPDPVSGASNESSDPSQLSSTEGYDFYDTDVLAKAIDVPLPKKRSMEWGSQDQTRRGQDPRQDSGESFGNMFSVSDGTKRSAARSSSSGGAFARPSIMARQASDTDRSSAASSVEYDSRIRGEAVGEQEAPTASRTYTAPSRNGGHQAAGANTPEEVFMISQTTADTYPSQPLSSDADASPADTESPTAGNAVPGMEVTHVSSPPPAKPTPATSTLPRHDPRPHIVESDYLPWDDDPPYPHPLQPDRGKAVPPPPLDPIALVTRALAFETQRSALNASAMVLLLRPLVPPSAVDEAQASAVVQQQHARLTRMGLFVEAALLRNLCVGGWPAGLPDWGAGSGGGGGPYAAIFSPAQQGVKVGLVCPDCRKPREVNPAAGAEAVWTCERCRCVMAPCAVCGHRELERPAQVPDEIVAAGADGADNGAAWLSEWWCCPWCAHGGHASCLQTWHAAVTASPDKAAAAAAASSSPAAKFSDGCCPLDGCGHACLPGKYRGETMTARADEHARAALEAARVRDDPLRSLPGPAPAPAPASASAQTPPPPPPTLLPAPLSLHPPGPAAASSSSSHAPLPPSPLSPLSVRHPPPQPHHQHQQRASAAAAAHVHGPGRRASPHARAASVRGDAHDVVPQSKAVGAARESLLSRGPGSVSESGGGILGSSPSCRPASAPLDRERRKSVKFARPEGG</sequence>
<feature type="region of interest" description="Disordered" evidence="7">
    <location>
        <begin position="436"/>
        <end position="519"/>
    </location>
</feature>
<name>A0A9P8SEP2_9HYPO</name>
<feature type="compositionally biased region" description="Basic and acidic residues" evidence="7">
    <location>
        <begin position="968"/>
        <end position="978"/>
    </location>
</feature>
<evidence type="ECO:0000256" key="7">
    <source>
        <dbReference type="SAM" id="MobiDB-lite"/>
    </source>
</evidence>
<dbReference type="GeneID" id="68358814"/>
<dbReference type="GO" id="GO:0016239">
    <property type="term" value="P:positive regulation of macroautophagy"/>
    <property type="evidence" value="ECO:0007669"/>
    <property type="project" value="TreeGrafter"/>
</dbReference>
<dbReference type="PANTHER" id="PTHR46200:SF1">
    <property type="entry name" value="GATOR COMPLEX PROTEIN WDR24"/>
    <property type="match status" value="1"/>
</dbReference>
<dbReference type="InterPro" id="IPR019775">
    <property type="entry name" value="WD40_repeat_CS"/>
</dbReference>
<feature type="compositionally biased region" description="Low complexity" evidence="7">
    <location>
        <begin position="1311"/>
        <end position="1320"/>
    </location>
</feature>
<feature type="compositionally biased region" description="Polar residues" evidence="7">
    <location>
        <begin position="882"/>
        <end position="892"/>
    </location>
</feature>
<keyword evidence="2" id="KW-0479">Metal-binding</keyword>
<dbReference type="Proteomes" id="UP000824596">
    <property type="component" value="Unassembled WGS sequence"/>
</dbReference>
<feature type="region of interest" description="Disordered" evidence="7">
    <location>
        <begin position="1268"/>
        <end position="1437"/>
    </location>
</feature>
<dbReference type="PROSITE" id="PS50294">
    <property type="entry name" value="WD_REPEATS_REGION"/>
    <property type="match status" value="1"/>
</dbReference>
<feature type="compositionally biased region" description="Polar residues" evidence="7">
    <location>
        <begin position="758"/>
        <end position="773"/>
    </location>
</feature>
<evidence type="ECO:0000256" key="3">
    <source>
        <dbReference type="ARBA" id="ARBA00022737"/>
    </source>
</evidence>
<keyword evidence="9" id="KW-1185">Reference proteome</keyword>
<keyword evidence="4" id="KW-0863">Zinc-finger</keyword>
<dbReference type="GO" id="GO:0005774">
    <property type="term" value="C:vacuolar membrane"/>
    <property type="evidence" value="ECO:0007669"/>
    <property type="project" value="TreeGrafter"/>
</dbReference>
<evidence type="ECO:0000256" key="1">
    <source>
        <dbReference type="ARBA" id="ARBA00022574"/>
    </source>
</evidence>
<organism evidence="8 9">
    <name type="scientific">Hirsutella rhossiliensis</name>
    <dbReference type="NCBI Taxonomy" id="111463"/>
    <lineage>
        <taxon>Eukaryota</taxon>
        <taxon>Fungi</taxon>
        <taxon>Dikarya</taxon>
        <taxon>Ascomycota</taxon>
        <taxon>Pezizomycotina</taxon>
        <taxon>Sordariomycetes</taxon>
        <taxon>Hypocreomycetidae</taxon>
        <taxon>Hypocreales</taxon>
        <taxon>Ophiocordycipitaceae</taxon>
        <taxon>Hirsutella</taxon>
    </lineage>
</organism>
<keyword evidence="1 6" id="KW-0853">WD repeat</keyword>
<evidence type="ECO:0000256" key="6">
    <source>
        <dbReference type="PROSITE-ProRule" id="PRU00221"/>
    </source>
</evidence>
<dbReference type="Pfam" id="PF00400">
    <property type="entry name" value="WD40"/>
    <property type="match status" value="2"/>
</dbReference>
<dbReference type="GO" id="GO:1904263">
    <property type="term" value="P:positive regulation of TORC1 signaling"/>
    <property type="evidence" value="ECO:0007669"/>
    <property type="project" value="TreeGrafter"/>
</dbReference>
<dbReference type="PROSITE" id="PS50082">
    <property type="entry name" value="WD_REPEATS_2"/>
    <property type="match status" value="1"/>
</dbReference>
<dbReference type="SMART" id="SM00320">
    <property type="entry name" value="WD40"/>
    <property type="match status" value="5"/>
</dbReference>
<accession>A0A9P8SEP2</accession>
<dbReference type="InterPro" id="IPR037590">
    <property type="entry name" value="WDR24"/>
</dbReference>
<dbReference type="RefSeq" id="XP_044716737.1">
    <property type="nucleotide sequence ID" value="XM_044868156.1"/>
</dbReference>
<keyword evidence="3" id="KW-0677">Repeat</keyword>
<dbReference type="PANTHER" id="PTHR46200">
    <property type="entry name" value="GATOR COMPLEX PROTEIN WDR24"/>
    <property type="match status" value="1"/>
</dbReference>
<feature type="repeat" description="WD" evidence="6">
    <location>
        <begin position="267"/>
        <end position="300"/>
    </location>
</feature>
<dbReference type="Gene3D" id="2.130.10.10">
    <property type="entry name" value="YVTN repeat-like/Quinoprotein amine dehydrogenase"/>
    <property type="match status" value="2"/>
</dbReference>
<reference evidence="8" key="1">
    <citation type="submission" date="2021-09" db="EMBL/GenBank/DDBJ databases">
        <title>A high-quality genome of the endoparasitic fungus Hirsutella rhossiliensis with a comparison of Hirsutella genomes reveals transposable elements contributing to genome size variation.</title>
        <authorList>
            <person name="Lin R."/>
            <person name="Jiao Y."/>
            <person name="Sun X."/>
            <person name="Ling J."/>
            <person name="Xie B."/>
            <person name="Cheng X."/>
        </authorList>
    </citation>
    <scope>NUCLEOTIDE SEQUENCE</scope>
    <source>
        <strain evidence="8">HR02</strain>
    </source>
</reference>
<feature type="region of interest" description="Disordered" evidence="7">
    <location>
        <begin position="686"/>
        <end position="716"/>
    </location>
</feature>
<dbReference type="GO" id="GO:0061700">
    <property type="term" value="C:GATOR2 complex"/>
    <property type="evidence" value="ECO:0007669"/>
    <property type="project" value="TreeGrafter"/>
</dbReference>
<feature type="region of interest" description="Disordered" evidence="7">
    <location>
        <begin position="794"/>
        <end position="901"/>
    </location>
</feature>
<dbReference type="InterPro" id="IPR015943">
    <property type="entry name" value="WD40/YVTN_repeat-like_dom_sf"/>
</dbReference>
<dbReference type="InterPro" id="IPR036322">
    <property type="entry name" value="WD40_repeat_dom_sf"/>
</dbReference>
<feature type="compositionally biased region" description="Low complexity" evidence="7">
    <location>
        <begin position="834"/>
        <end position="864"/>
    </location>
</feature>
<dbReference type="EMBL" id="JAIZPD010000013">
    <property type="protein sequence ID" value="KAH0959224.1"/>
    <property type="molecule type" value="Genomic_DNA"/>
</dbReference>
<dbReference type="GO" id="GO:0008270">
    <property type="term" value="F:zinc ion binding"/>
    <property type="evidence" value="ECO:0007669"/>
    <property type="project" value="UniProtKB-KW"/>
</dbReference>